<reference evidence="1" key="2">
    <citation type="submission" date="2020-09" db="EMBL/GenBank/DDBJ databases">
        <authorList>
            <person name="Sun Q."/>
            <person name="Zhou Y."/>
        </authorList>
    </citation>
    <scope>NUCLEOTIDE SEQUENCE</scope>
    <source>
        <strain evidence="1">CGMCC 4.7278</strain>
    </source>
</reference>
<evidence type="ECO:0000313" key="1">
    <source>
        <dbReference type="EMBL" id="GGK56873.1"/>
    </source>
</evidence>
<keyword evidence="2" id="KW-1185">Reference proteome</keyword>
<organism evidence="1 2">
    <name type="scientific">Nocardia camponoti</name>
    <dbReference type="NCBI Taxonomy" id="1616106"/>
    <lineage>
        <taxon>Bacteria</taxon>
        <taxon>Bacillati</taxon>
        <taxon>Actinomycetota</taxon>
        <taxon>Actinomycetes</taxon>
        <taxon>Mycobacteriales</taxon>
        <taxon>Nocardiaceae</taxon>
        <taxon>Nocardia</taxon>
    </lineage>
</organism>
<dbReference type="AlphaFoldDB" id="A0A917QM62"/>
<gene>
    <name evidence="1" type="ORF">GCM10011591_31260</name>
</gene>
<evidence type="ECO:0000313" key="2">
    <source>
        <dbReference type="Proteomes" id="UP000612956"/>
    </source>
</evidence>
<name>A0A917QM62_9NOCA</name>
<dbReference type="Proteomes" id="UP000612956">
    <property type="component" value="Unassembled WGS sequence"/>
</dbReference>
<sequence length="245" mass="25366">MPIPATPRDRWHRAVALAGQGRYAAARADLSVLTRARIDPALRSLVDSTRASLMRQLGGHRAAATYDGRAAALAIDLPTSVRAEPLCDAYTGLAADALGIGRLALASRLLGRVEPLLAEAPSRARVRWHWVRAETALAGGRGGDALVDARRGVELAAAMSSVRHQVKSALLVAASTAAVGDLAQSAKLAAEVDATCAEHALLPLRWATAMLRAGVCEGAAAVQATEEAAAHAARLANLGGTFVPN</sequence>
<proteinExistence type="predicted"/>
<protein>
    <submittedName>
        <fullName evidence="1">Uncharacterized protein</fullName>
    </submittedName>
</protein>
<reference evidence="1" key="1">
    <citation type="journal article" date="2014" name="Int. J. Syst. Evol. Microbiol.">
        <title>Complete genome sequence of Corynebacterium casei LMG S-19264T (=DSM 44701T), isolated from a smear-ripened cheese.</title>
        <authorList>
            <consortium name="US DOE Joint Genome Institute (JGI-PGF)"/>
            <person name="Walter F."/>
            <person name="Albersmeier A."/>
            <person name="Kalinowski J."/>
            <person name="Ruckert C."/>
        </authorList>
    </citation>
    <scope>NUCLEOTIDE SEQUENCE</scope>
    <source>
        <strain evidence="1">CGMCC 4.7278</strain>
    </source>
</reference>
<comment type="caution">
    <text evidence="1">The sequence shown here is derived from an EMBL/GenBank/DDBJ whole genome shotgun (WGS) entry which is preliminary data.</text>
</comment>
<accession>A0A917QM62</accession>
<dbReference type="EMBL" id="BMMW01000003">
    <property type="protein sequence ID" value="GGK56873.1"/>
    <property type="molecule type" value="Genomic_DNA"/>
</dbReference>